<dbReference type="InterPro" id="IPR013317">
    <property type="entry name" value="DnaA_dom"/>
</dbReference>
<dbReference type="KEGG" id="bko:CKF48_09880"/>
<organism evidence="3 4">
    <name type="scientific">Cytobacillus kochii</name>
    <dbReference type="NCBI Taxonomy" id="859143"/>
    <lineage>
        <taxon>Bacteria</taxon>
        <taxon>Bacillati</taxon>
        <taxon>Bacillota</taxon>
        <taxon>Bacilli</taxon>
        <taxon>Bacillales</taxon>
        <taxon>Bacillaceae</taxon>
        <taxon>Cytobacillus</taxon>
    </lineage>
</organism>
<dbReference type="InterPro" id="IPR020591">
    <property type="entry name" value="Chromosome_initiator_DnaA-like"/>
</dbReference>
<dbReference type="SMART" id="SM00382">
    <property type="entry name" value="AAA"/>
    <property type="match status" value="1"/>
</dbReference>
<keyword evidence="1" id="KW-0235">DNA replication</keyword>
<dbReference type="PANTHER" id="PTHR30050">
    <property type="entry name" value="CHROMOSOMAL REPLICATION INITIATOR PROTEIN DNAA"/>
    <property type="match status" value="1"/>
</dbReference>
<dbReference type="SUPFAM" id="SSF52540">
    <property type="entry name" value="P-loop containing nucleoside triphosphate hydrolases"/>
    <property type="match status" value="1"/>
</dbReference>
<name>A0A248THB0_9BACI</name>
<evidence type="ECO:0000313" key="4">
    <source>
        <dbReference type="Proteomes" id="UP000215137"/>
    </source>
</evidence>
<dbReference type="PRINTS" id="PR00051">
    <property type="entry name" value="DNAA"/>
</dbReference>
<dbReference type="InterPro" id="IPR027417">
    <property type="entry name" value="P-loop_NTPase"/>
</dbReference>
<gene>
    <name evidence="3" type="ORF">CKF48_09880</name>
</gene>
<sequence>MAIPAKSVEDVLSNLRAKMEQKGSVACEPEYDCPECKDKGFILKNIPDLDLDGNQRSWPNGELKFNETIFDCSCAKKRQSRHLLKISELTDEFKRVTFRVFVTEGKPQLIREAYDCAIDYYKDYESIKDERQNSICLLGQPGSGKTHLLTALTNNLILKKQVRVMYFPFVEGFNDLKDDFALLEEKLNKMKRVDALYIDDLFKGRSFPTDFQIEQMFAVINYRYLNFKPLLISSEKTIDDLLDIDEGLGSRIKEMSKGYTVVIKGNRNELNHRLAGE</sequence>
<proteinExistence type="inferred from homology"/>
<feature type="domain" description="AAA+ ATPase" evidence="2">
    <location>
        <begin position="131"/>
        <end position="248"/>
    </location>
</feature>
<evidence type="ECO:0000313" key="3">
    <source>
        <dbReference type="EMBL" id="ASV67604.1"/>
    </source>
</evidence>
<dbReference type="OrthoDB" id="1655960at2"/>
<evidence type="ECO:0000256" key="1">
    <source>
        <dbReference type="RuleBase" id="RU004227"/>
    </source>
</evidence>
<dbReference type="EMBL" id="CP022983">
    <property type="protein sequence ID" value="ASV67604.1"/>
    <property type="molecule type" value="Genomic_DNA"/>
</dbReference>
<dbReference type="CDD" id="cd00009">
    <property type="entry name" value="AAA"/>
    <property type="match status" value="1"/>
</dbReference>
<dbReference type="GO" id="GO:0006260">
    <property type="term" value="P:DNA replication"/>
    <property type="evidence" value="ECO:0007669"/>
    <property type="project" value="UniProtKB-KW"/>
</dbReference>
<dbReference type="Gene3D" id="3.40.50.300">
    <property type="entry name" value="P-loop containing nucleotide triphosphate hydrolases"/>
    <property type="match status" value="1"/>
</dbReference>
<reference evidence="3 4" key="1">
    <citation type="submission" date="2017-08" db="EMBL/GenBank/DDBJ databases">
        <title>Complete Genome Sequence of Bacillus kochii Oregon-R-modENCODE STRAIN BDGP4, isolated from Drosophila melanogaster gut.</title>
        <authorList>
            <person name="Wan K.H."/>
            <person name="Yu C."/>
            <person name="Park S."/>
            <person name="Hammonds A.S."/>
            <person name="Booth B.W."/>
            <person name="Celniker S.E."/>
        </authorList>
    </citation>
    <scope>NUCLEOTIDE SEQUENCE [LARGE SCALE GENOMIC DNA]</scope>
    <source>
        <strain evidence="3 4">BDGP4</strain>
    </source>
</reference>
<dbReference type="NCBIfam" id="NF005378">
    <property type="entry name" value="PRK06921.1"/>
    <property type="match status" value="1"/>
</dbReference>
<dbReference type="Proteomes" id="UP000215137">
    <property type="component" value="Chromosome"/>
</dbReference>
<evidence type="ECO:0000259" key="2">
    <source>
        <dbReference type="SMART" id="SM00382"/>
    </source>
</evidence>
<accession>A0A248THB0</accession>
<dbReference type="PANTHER" id="PTHR30050:SF10">
    <property type="entry name" value="PHAGE-LIKE ELEMENT PBSX PROTEIN XKDC"/>
    <property type="match status" value="1"/>
</dbReference>
<dbReference type="AlphaFoldDB" id="A0A248THB0"/>
<dbReference type="InterPro" id="IPR003593">
    <property type="entry name" value="AAA+_ATPase"/>
</dbReference>
<comment type="similarity">
    <text evidence="1">Belongs to the DnaA family.</text>
</comment>
<dbReference type="Pfam" id="PF00308">
    <property type="entry name" value="Bac_DnaA"/>
    <property type="match status" value="1"/>
</dbReference>
<protein>
    <recommendedName>
        <fullName evidence="2">AAA+ ATPase domain-containing protein</fullName>
    </recommendedName>
</protein>
<keyword evidence="4" id="KW-1185">Reference proteome</keyword>